<dbReference type="eggNOG" id="ENOG503048V">
    <property type="taxonomic scope" value="Bacteria"/>
</dbReference>
<dbReference type="Proteomes" id="UP000001452">
    <property type="component" value="Chromosome"/>
</dbReference>
<keyword evidence="2" id="KW-1185">Reference proteome</keyword>
<accession>A0A0H2ZQB1</accession>
<sequence length="55" mass="6342">MNNLDIMRFIVGRFTSFSLGIEFSPTSKLDDLLFKIAFLMILATWIKARKTKEAT</sequence>
<proteinExistence type="predicted"/>
<evidence type="ECO:0000313" key="2">
    <source>
        <dbReference type="Proteomes" id="UP000001452"/>
    </source>
</evidence>
<evidence type="ECO:0000313" key="1">
    <source>
        <dbReference type="EMBL" id="ABJ55116.1"/>
    </source>
</evidence>
<organism evidence="1 2">
    <name type="scientific">Streptococcus pneumoniae serotype 2 (strain D39 / NCTC 7466)</name>
    <dbReference type="NCBI Taxonomy" id="373153"/>
    <lineage>
        <taxon>Bacteria</taxon>
        <taxon>Bacillati</taxon>
        <taxon>Bacillota</taxon>
        <taxon>Bacilli</taxon>
        <taxon>Lactobacillales</taxon>
        <taxon>Streptococcaceae</taxon>
        <taxon>Streptococcus</taxon>
    </lineage>
</organism>
<gene>
    <name evidence="1" type="ordered locus">SPD_1257</name>
</gene>
<reference evidence="1 2" key="1">
    <citation type="journal article" date="2007" name="J. Bacteriol.">
        <title>Genome sequence of Avery's virulent serotype 2 strain D39 of Streptococcus pneumoniae and comparison with that of unencapsulated laboratory strain R6.</title>
        <authorList>
            <person name="Lanie J.A."/>
            <person name="Ng W.L."/>
            <person name="Kazmierczak K.M."/>
            <person name="Andrzejewski T.M."/>
            <person name="Davidsen T.M."/>
            <person name="Wayne K.J."/>
            <person name="Tettelin H."/>
            <person name="Glass J.I."/>
            <person name="Winkler M.E."/>
        </authorList>
    </citation>
    <scope>NUCLEOTIDE SEQUENCE [LARGE SCALE GENOMIC DNA]</scope>
    <source>
        <strain evidence="2">D39 / NCTC 7466</strain>
    </source>
</reference>
<dbReference type="EMBL" id="CP000410">
    <property type="protein sequence ID" value="ABJ55116.1"/>
    <property type="molecule type" value="Genomic_DNA"/>
</dbReference>
<dbReference type="PaxDb" id="373153-SPD_1257"/>
<dbReference type="HOGENOM" id="CLU_3030562_0_0_9"/>
<dbReference type="AlphaFoldDB" id="A0A0H2ZQB1"/>
<name>A0A0H2ZQB1_STRP2</name>
<dbReference type="KEGG" id="spd:SPD_1257"/>
<protein>
    <submittedName>
        <fullName evidence="1">Uncharacterized protein</fullName>
    </submittedName>
</protein>